<evidence type="ECO:0000313" key="1">
    <source>
        <dbReference type="EMBL" id="MBB3957020.1"/>
    </source>
</evidence>
<dbReference type="Pfam" id="PF13618">
    <property type="entry name" value="Gluconate_2-dh3"/>
    <property type="match status" value="1"/>
</dbReference>
<protein>
    <recommendedName>
        <fullName evidence="3">Twin-arginine translocation pathway signal protein</fullName>
    </recommendedName>
</protein>
<dbReference type="InterPro" id="IPR006311">
    <property type="entry name" value="TAT_signal"/>
</dbReference>
<dbReference type="AlphaFoldDB" id="A0A7W6CNI2"/>
<comment type="caution">
    <text evidence="1">The sequence shown here is derived from an EMBL/GenBank/DDBJ whole genome shotgun (WGS) entry which is preliminary data.</text>
</comment>
<proteinExistence type="predicted"/>
<keyword evidence="2" id="KW-1185">Reference proteome</keyword>
<dbReference type="InterPro" id="IPR027056">
    <property type="entry name" value="Gluconate_2DH_su3"/>
</dbReference>
<gene>
    <name evidence="1" type="ORF">GGR38_003993</name>
</gene>
<dbReference type="Proteomes" id="UP000548867">
    <property type="component" value="Unassembled WGS sequence"/>
</dbReference>
<reference evidence="1 2" key="1">
    <citation type="submission" date="2020-08" db="EMBL/GenBank/DDBJ databases">
        <title>Genomic Encyclopedia of Type Strains, Phase IV (KMG-IV): sequencing the most valuable type-strain genomes for metagenomic binning, comparative biology and taxonomic classification.</title>
        <authorList>
            <person name="Goeker M."/>
        </authorList>
    </citation>
    <scope>NUCLEOTIDE SEQUENCE [LARGE SCALE GENOMIC DNA]</scope>
    <source>
        <strain evidence="1 2">DSM 27057</strain>
    </source>
</reference>
<dbReference type="EMBL" id="JACIDX010000018">
    <property type="protein sequence ID" value="MBB3957020.1"/>
    <property type="molecule type" value="Genomic_DNA"/>
</dbReference>
<sequence length="180" mass="19293">MIELDRRHMLEGLAALIGLSALPADALAAAAKKPPLLDAPTTALLAAVSDTFIPRTDTPGAVQVKVPATVDALLRDWANPAHRAAHLAALKAIDTAARAKTGKPFALLTPAARKTFLTGYDLENFSNPDYYKLKDLLVTAYYMSEPGATVELRYEHVPGAWEPSIPLTKDTRAWAGHNVG</sequence>
<name>A0A7W6CNI2_9SPHN</name>
<evidence type="ECO:0008006" key="3">
    <source>
        <dbReference type="Google" id="ProtNLM"/>
    </source>
</evidence>
<dbReference type="RefSeq" id="WP_172340200.1">
    <property type="nucleotide sequence ID" value="NZ_JACIDX010000018.1"/>
</dbReference>
<dbReference type="PROSITE" id="PS51318">
    <property type="entry name" value="TAT"/>
    <property type="match status" value="1"/>
</dbReference>
<evidence type="ECO:0000313" key="2">
    <source>
        <dbReference type="Proteomes" id="UP000548867"/>
    </source>
</evidence>
<accession>A0A7W6CNI2</accession>
<organism evidence="1 2">
    <name type="scientific">Novosphingobium sediminicola</name>
    <dbReference type="NCBI Taxonomy" id="563162"/>
    <lineage>
        <taxon>Bacteria</taxon>
        <taxon>Pseudomonadati</taxon>
        <taxon>Pseudomonadota</taxon>
        <taxon>Alphaproteobacteria</taxon>
        <taxon>Sphingomonadales</taxon>
        <taxon>Sphingomonadaceae</taxon>
        <taxon>Novosphingobium</taxon>
    </lineage>
</organism>